<comment type="subcellular location">
    <subcellularLocation>
        <location evidence="3">Cell membrane</location>
        <topology evidence="3">Lipid-anchor</topology>
    </subcellularLocation>
</comment>
<accession>A0A9X0UG68</accession>
<dbReference type="GO" id="GO:0000270">
    <property type="term" value="P:peptidoglycan metabolic process"/>
    <property type="evidence" value="ECO:0007669"/>
    <property type="project" value="UniProtKB-UniRule"/>
</dbReference>
<dbReference type="AlphaFoldDB" id="A0A9X0UG68"/>
<dbReference type="HAMAP" id="MF_02071">
    <property type="entry name" value="RlpA"/>
    <property type="match status" value="1"/>
</dbReference>
<keyword evidence="8" id="KW-1185">Reference proteome</keyword>
<protein>
    <recommendedName>
        <fullName evidence="3">Endolytic peptidoglycan transglycosylase RlpA</fullName>
        <ecNumber evidence="3">4.2.2.-</ecNumber>
    </recommendedName>
</protein>
<evidence type="ECO:0000256" key="4">
    <source>
        <dbReference type="RuleBase" id="RU003495"/>
    </source>
</evidence>
<evidence type="ECO:0000256" key="3">
    <source>
        <dbReference type="HAMAP-Rule" id="MF_02071"/>
    </source>
</evidence>
<feature type="domain" description="RlpA-like protein double-psi beta-barrel" evidence="6">
    <location>
        <begin position="32"/>
        <end position="122"/>
    </location>
</feature>
<comment type="similarity">
    <text evidence="3 4">Belongs to the RlpA family.</text>
</comment>
<dbReference type="InterPro" id="IPR012997">
    <property type="entry name" value="RplA"/>
</dbReference>
<dbReference type="Gene3D" id="2.40.40.10">
    <property type="entry name" value="RlpA-like domain"/>
    <property type="match status" value="1"/>
</dbReference>
<name>A0A9X0UG68_9PROT</name>
<dbReference type="Pfam" id="PF03330">
    <property type="entry name" value="DPBB_1"/>
    <property type="match status" value="1"/>
</dbReference>
<dbReference type="InterPro" id="IPR036908">
    <property type="entry name" value="RlpA-like_sf"/>
</dbReference>
<keyword evidence="2 3" id="KW-0961">Cell wall biogenesis/degradation</keyword>
<keyword evidence="3" id="KW-0564">Palmitate</keyword>
<comment type="caution">
    <text evidence="7">The sequence shown here is derived from an EMBL/GenBank/DDBJ whole genome shotgun (WGS) entry which is preliminary data.</text>
</comment>
<dbReference type="CDD" id="cd22268">
    <property type="entry name" value="DPBB_RlpA-like"/>
    <property type="match status" value="1"/>
</dbReference>
<evidence type="ECO:0000256" key="5">
    <source>
        <dbReference type="SAM" id="MobiDB-lite"/>
    </source>
</evidence>
<dbReference type="InterPro" id="IPR034718">
    <property type="entry name" value="RlpA"/>
</dbReference>
<dbReference type="PROSITE" id="PS51257">
    <property type="entry name" value="PROKAR_LIPOPROTEIN"/>
    <property type="match status" value="1"/>
</dbReference>
<organism evidence="7 8">
    <name type="scientific">Siccirubricoccus deserti</name>
    <dbReference type="NCBI Taxonomy" id="2013562"/>
    <lineage>
        <taxon>Bacteria</taxon>
        <taxon>Pseudomonadati</taxon>
        <taxon>Pseudomonadota</taxon>
        <taxon>Alphaproteobacteria</taxon>
        <taxon>Acetobacterales</taxon>
        <taxon>Roseomonadaceae</taxon>
        <taxon>Siccirubricoccus</taxon>
    </lineage>
</organism>
<reference evidence="7" key="1">
    <citation type="submission" date="2020-08" db="EMBL/GenBank/DDBJ databases">
        <authorList>
            <person name="Hu Y."/>
            <person name="Nguyen S.V."/>
            <person name="Li F."/>
            <person name="Fanning S."/>
        </authorList>
    </citation>
    <scope>NUCLEOTIDE SEQUENCE</scope>
    <source>
        <strain evidence="7">SYSU D8009</strain>
    </source>
</reference>
<evidence type="ECO:0000256" key="2">
    <source>
        <dbReference type="ARBA" id="ARBA00023316"/>
    </source>
</evidence>
<dbReference type="Proteomes" id="UP000600101">
    <property type="component" value="Unassembled WGS sequence"/>
</dbReference>
<comment type="function">
    <text evidence="3">Lytic transglycosylase with a strong preference for naked glycan strands that lack stem peptides.</text>
</comment>
<dbReference type="GO" id="GO:0008932">
    <property type="term" value="F:lytic endotransglycosylase activity"/>
    <property type="evidence" value="ECO:0007669"/>
    <property type="project" value="UniProtKB-UniRule"/>
</dbReference>
<evidence type="ECO:0000259" key="6">
    <source>
        <dbReference type="Pfam" id="PF03330"/>
    </source>
</evidence>
<dbReference type="PANTHER" id="PTHR34183">
    <property type="entry name" value="ENDOLYTIC PEPTIDOGLYCAN TRANSGLYCOSYLASE RLPA"/>
    <property type="match status" value="1"/>
</dbReference>
<evidence type="ECO:0000313" key="7">
    <source>
        <dbReference type="EMBL" id="MBC4018701.1"/>
    </source>
</evidence>
<proteinExistence type="inferred from homology"/>
<dbReference type="RefSeq" id="WP_186773452.1">
    <property type="nucleotide sequence ID" value="NZ_JACOMF010000073.1"/>
</dbReference>
<keyword evidence="3" id="KW-0449">Lipoprotein</keyword>
<evidence type="ECO:0000313" key="8">
    <source>
        <dbReference type="Proteomes" id="UP000600101"/>
    </source>
</evidence>
<feature type="region of interest" description="Disordered" evidence="5">
    <location>
        <begin position="31"/>
        <end position="60"/>
    </location>
</feature>
<evidence type="ECO:0000256" key="1">
    <source>
        <dbReference type="ARBA" id="ARBA00023239"/>
    </source>
</evidence>
<dbReference type="PANTHER" id="PTHR34183:SF8">
    <property type="entry name" value="ENDOLYTIC PEPTIDOGLYCAN TRANSGLYCOSYLASE RLPA-RELATED"/>
    <property type="match status" value="1"/>
</dbReference>
<dbReference type="SUPFAM" id="SSF50685">
    <property type="entry name" value="Barwin-like endoglucanases"/>
    <property type="match status" value="1"/>
</dbReference>
<dbReference type="NCBIfam" id="TIGR00413">
    <property type="entry name" value="rlpA"/>
    <property type="match status" value="1"/>
</dbReference>
<keyword evidence="3" id="KW-1003">Cell membrane</keyword>
<dbReference type="GO" id="GO:0005886">
    <property type="term" value="C:plasma membrane"/>
    <property type="evidence" value="ECO:0007669"/>
    <property type="project" value="UniProtKB-SubCell"/>
</dbReference>
<keyword evidence="1 3" id="KW-0456">Lyase</keyword>
<dbReference type="EMBL" id="JACOMF010000073">
    <property type="protein sequence ID" value="MBC4018701.1"/>
    <property type="molecule type" value="Genomic_DNA"/>
</dbReference>
<sequence length="140" mass="15133">MPNVTSRSGYWLAAFLVGVGVACGTRAEPRAQQGEASFYHPERFSGRPMANGDRFEPNSNAAAHRTLPLGTVADVENLQTGESRRVVIEDRGPYANGRIIDVSPRTADELGMRESGVAPVEVRPVGRLPERARDGRSGTE</sequence>
<dbReference type="InterPro" id="IPR009009">
    <property type="entry name" value="RlpA-like_DPBB"/>
</dbReference>
<keyword evidence="3" id="KW-0472">Membrane</keyword>
<dbReference type="GO" id="GO:0071555">
    <property type="term" value="P:cell wall organization"/>
    <property type="evidence" value="ECO:0007669"/>
    <property type="project" value="UniProtKB-KW"/>
</dbReference>
<dbReference type="EC" id="4.2.2.-" evidence="3"/>
<gene>
    <name evidence="3" type="primary">rlpA</name>
    <name evidence="7" type="ORF">H7965_25920</name>
</gene>